<protein>
    <submittedName>
        <fullName evidence="1">Uncharacterized protein</fullName>
    </submittedName>
</protein>
<dbReference type="RefSeq" id="WP_344761723.1">
    <property type="nucleotide sequence ID" value="NZ_BAAAZE010000004.1"/>
</dbReference>
<reference evidence="2" key="1">
    <citation type="journal article" date="2019" name="Int. J. Syst. Evol. Microbiol.">
        <title>The Global Catalogue of Microorganisms (GCM) 10K type strain sequencing project: providing services to taxonomists for standard genome sequencing and annotation.</title>
        <authorList>
            <consortium name="The Broad Institute Genomics Platform"/>
            <consortium name="The Broad Institute Genome Sequencing Center for Infectious Disease"/>
            <person name="Wu L."/>
            <person name="Ma J."/>
        </authorList>
    </citation>
    <scope>NUCLEOTIDE SEQUENCE [LARGE SCALE GENOMIC DNA]</scope>
    <source>
        <strain evidence="2">JCM 16673</strain>
    </source>
</reference>
<organism evidence="1 2">
    <name type="scientific">Actimicrobium antarcticum</name>
    <dbReference type="NCBI Taxonomy" id="1051899"/>
    <lineage>
        <taxon>Bacteria</taxon>
        <taxon>Pseudomonadati</taxon>
        <taxon>Pseudomonadota</taxon>
        <taxon>Betaproteobacteria</taxon>
        <taxon>Burkholderiales</taxon>
        <taxon>Oxalobacteraceae</taxon>
        <taxon>Actimicrobium</taxon>
    </lineage>
</organism>
<evidence type="ECO:0000313" key="1">
    <source>
        <dbReference type="EMBL" id="GAA4014272.1"/>
    </source>
</evidence>
<dbReference type="Proteomes" id="UP001501353">
    <property type="component" value="Unassembled WGS sequence"/>
</dbReference>
<evidence type="ECO:0000313" key="2">
    <source>
        <dbReference type="Proteomes" id="UP001501353"/>
    </source>
</evidence>
<accession>A0ABP7SNL8</accession>
<sequence>MGAASTIGFVANTAIALGGEATLTSISAATTALAIEGAMDSFKGAQQSTLLKKEAIQQGLWSQVTKQADAQAGRAAKSADSWNQM</sequence>
<comment type="caution">
    <text evidence="1">The sequence shown here is derived from an EMBL/GenBank/DDBJ whole genome shotgun (WGS) entry which is preliminary data.</text>
</comment>
<keyword evidence="2" id="KW-1185">Reference proteome</keyword>
<proteinExistence type="predicted"/>
<dbReference type="EMBL" id="BAAAZE010000004">
    <property type="protein sequence ID" value="GAA4014272.1"/>
    <property type="molecule type" value="Genomic_DNA"/>
</dbReference>
<gene>
    <name evidence="1" type="ORF">GCM10022212_05770</name>
</gene>
<name>A0ABP7SNL8_9BURK</name>